<dbReference type="Proteomes" id="UP001279410">
    <property type="component" value="Unassembled WGS sequence"/>
</dbReference>
<organism evidence="2 3">
    <name type="scientific">Lates japonicus</name>
    <name type="common">Japanese lates</name>
    <dbReference type="NCBI Taxonomy" id="270547"/>
    <lineage>
        <taxon>Eukaryota</taxon>
        <taxon>Metazoa</taxon>
        <taxon>Chordata</taxon>
        <taxon>Craniata</taxon>
        <taxon>Vertebrata</taxon>
        <taxon>Euteleostomi</taxon>
        <taxon>Actinopterygii</taxon>
        <taxon>Neopterygii</taxon>
        <taxon>Teleostei</taxon>
        <taxon>Neoteleostei</taxon>
        <taxon>Acanthomorphata</taxon>
        <taxon>Carangaria</taxon>
        <taxon>Carangaria incertae sedis</taxon>
        <taxon>Centropomidae</taxon>
        <taxon>Lates</taxon>
    </lineage>
</organism>
<feature type="compositionally biased region" description="Basic and acidic residues" evidence="1">
    <location>
        <begin position="70"/>
        <end position="80"/>
    </location>
</feature>
<keyword evidence="2" id="KW-0675">Receptor</keyword>
<feature type="compositionally biased region" description="Polar residues" evidence="1">
    <location>
        <begin position="81"/>
        <end position="92"/>
    </location>
</feature>
<evidence type="ECO:0000313" key="2">
    <source>
        <dbReference type="EMBL" id="GLD52665.1"/>
    </source>
</evidence>
<dbReference type="AlphaFoldDB" id="A0AAD3R2K1"/>
<proteinExistence type="predicted"/>
<feature type="compositionally biased region" description="Basic and acidic residues" evidence="1">
    <location>
        <begin position="47"/>
        <end position="59"/>
    </location>
</feature>
<evidence type="ECO:0000313" key="3">
    <source>
        <dbReference type="Proteomes" id="UP001279410"/>
    </source>
</evidence>
<dbReference type="EMBL" id="BRZM01000014">
    <property type="protein sequence ID" value="GLD52665.1"/>
    <property type="molecule type" value="Genomic_DNA"/>
</dbReference>
<gene>
    <name evidence="2" type="ORF">AKAME5_000553100</name>
</gene>
<keyword evidence="3" id="KW-1185">Reference proteome</keyword>
<accession>A0AAD3R2K1</accession>
<comment type="caution">
    <text evidence="2">The sequence shown here is derived from an EMBL/GenBank/DDBJ whole genome shotgun (WGS) entry which is preliminary data.</text>
</comment>
<evidence type="ECO:0000256" key="1">
    <source>
        <dbReference type="SAM" id="MobiDB-lite"/>
    </source>
</evidence>
<feature type="region of interest" description="Disordered" evidence="1">
    <location>
        <begin position="1"/>
        <end position="98"/>
    </location>
</feature>
<name>A0AAD3R2K1_LATJO</name>
<sequence length="160" mass="17287">MQTPAIKQEIKTETGEPTRQPAHPAIQIKTSYSGDRGSQKLHKSSKKDHGAKTGLHEDSDSSAAYSAPDEVERQVHRQEQVRTLSKRMTSPRPSLLNYAHDGVISSPLQKPMDLKQLKQRAAAIPPIMPEASMEGSQPGVGVARQCCPTPCGTVPATDPA</sequence>
<protein>
    <submittedName>
        <fullName evidence="2">Nuclear receptor corepressor 2 isoform X1</fullName>
    </submittedName>
</protein>
<reference evidence="2" key="1">
    <citation type="submission" date="2022-08" db="EMBL/GenBank/DDBJ databases">
        <title>Genome sequencing of akame (Lates japonicus).</title>
        <authorList>
            <person name="Hashiguchi Y."/>
            <person name="Takahashi H."/>
        </authorList>
    </citation>
    <scope>NUCLEOTIDE SEQUENCE</scope>
    <source>
        <strain evidence="2">Kochi</strain>
    </source>
</reference>